<feature type="transmembrane region" description="Helical" evidence="9">
    <location>
        <begin position="90"/>
        <end position="109"/>
    </location>
</feature>
<feature type="transmembrane region" description="Helical" evidence="9">
    <location>
        <begin position="430"/>
        <end position="447"/>
    </location>
</feature>
<comment type="caution">
    <text evidence="11">The sequence shown here is derived from an EMBL/GenBank/DDBJ whole genome shotgun (WGS) entry which is preliminary data.</text>
</comment>
<feature type="transmembrane region" description="Helical" evidence="9">
    <location>
        <begin position="115"/>
        <end position="135"/>
    </location>
</feature>
<evidence type="ECO:0000256" key="1">
    <source>
        <dbReference type="ARBA" id="ARBA00004141"/>
    </source>
</evidence>
<dbReference type="InterPro" id="IPR036259">
    <property type="entry name" value="MFS_trans_sf"/>
</dbReference>
<feature type="transmembrane region" description="Helical" evidence="9">
    <location>
        <begin position="361"/>
        <end position="380"/>
    </location>
</feature>
<keyword evidence="3 7" id="KW-0813">Transport</keyword>
<feature type="transmembrane region" description="Helical" evidence="9">
    <location>
        <begin position="265"/>
        <end position="286"/>
    </location>
</feature>
<dbReference type="GO" id="GO:0005351">
    <property type="term" value="F:carbohydrate:proton symporter activity"/>
    <property type="evidence" value="ECO:0007669"/>
    <property type="project" value="TreeGrafter"/>
</dbReference>
<feature type="compositionally biased region" description="Basic and acidic residues" evidence="8">
    <location>
        <begin position="473"/>
        <end position="485"/>
    </location>
</feature>
<dbReference type="Pfam" id="PF00083">
    <property type="entry name" value="Sugar_tr"/>
    <property type="match status" value="1"/>
</dbReference>
<dbReference type="Proteomes" id="UP001172673">
    <property type="component" value="Unassembled WGS sequence"/>
</dbReference>
<dbReference type="GO" id="GO:0016020">
    <property type="term" value="C:membrane"/>
    <property type="evidence" value="ECO:0007669"/>
    <property type="project" value="UniProtKB-SubCell"/>
</dbReference>
<feature type="transmembrane region" description="Helical" evidence="9">
    <location>
        <begin position="298"/>
        <end position="319"/>
    </location>
</feature>
<dbReference type="AlphaFoldDB" id="A0AA39CJL0"/>
<feature type="transmembrane region" description="Helical" evidence="9">
    <location>
        <begin position="53"/>
        <end position="78"/>
    </location>
</feature>
<feature type="transmembrane region" description="Helical" evidence="9">
    <location>
        <begin position="147"/>
        <end position="167"/>
    </location>
</feature>
<keyword evidence="4 9" id="KW-0812">Transmembrane</keyword>
<evidence type="ECO:0000256" key="5">
    <source>
        <dbReference type="ARBA" id="ARBA00022989"/>
    </source>
</evidence>
<dbReference type="InterPro" id="IPR005828">
    <property type="entry name" value="MFS_sugar_transport-like"/>
</dbReference>
<evidence type="ECO:0000256" key="4">
    <source>
        <dbReference type="ARBA" id="ARBA00022692"/>
    </source>
</evidence>
<evidence type="ECO:0000313" key="11">
    <source>
        <dbReference type="EMBL" id="KAJ9610652.1"/>
    </source>
</evidence>
<keyword evidence="6 9" id="KW-0472">Membrane</keyword>
<dbReference type="EMBL" id="JAPDRK010000007">
    <property type="protein sequence ID" value="KAJ9610652.1"/>
    <property type="molecule type" value="Genomic_DNA"/>
</dbReference>
<dbReference type="NCBIfam" id="TIGR00879">
    <property type="entry name" value="SP"/>
    <property type="match status" value="1"/>
</dbReference>
<dbReference type="PROSITE" id="PS50850">
    <property type="entry name" value="MFS"/>
    <property type="match status" value="1"/>
</dbReference>
<feature type="region of interest" description="Disordered" evidence="8">
    <location>
        <begin position="473"/>
        <end position="492"/>
    </location>
</feature>
<keyword evidence="5 9" id="KW-1133">Transmembrane helix</keyword>
<feature type="transmembrane region" description="Helical" evidence="9">
    <location>
        <begin position="7"/>
        <end position="33"/>
    </location>
</feature>
<feature type="domain" description="Major facilitator superfamily (MFS) profile" evidence="10">
    <location>
        <begin position="11"/>
        <end position="453"/>
    </location>
</feature>
<sequence length="492" mass="53645">METYTWFNVIAVLFASFGSLFCGYTLSVIIATLGQPTWYSSLHLETDPTSPDYGWTNTVISCANGLFFAGGFFGALFTGLISAKLGRIRVFQIGAVIGIVGGAIQTGAISAAMYLVARVITGFAMGMIFAAVPVWTGEVAPPRLRGVMAGMHGCFVNVGYFASNWVGSFGWRFPQAVIIIWATLLLGGTLIIPESPRWLVAKGRDNEALQVLHRLHDHQDLSDAQNSFAQQELALIRQQIAADQKQLHEGGRWQIFTQKTYRKRLILACMTTVGSQNTGILVINNYNALLYQSLGLSTSHALLVGAGYNTWAMLANFLGAFISDRFGRRKLLLIGFISNVSMFVVATGLLGKYSYVPTSGWAAAALTFLFLYVFCHGTFIDPNVWVVAAEVFPSHLRADGTAISIALVTAADILWLQLAPTAASTIGWKYYLVFIALGIVHIIYFWFKLPETSGLALEDIDVLFGKEPASREQDSLDSLEGEKKIGISTAEV</sequence>
<comment type="similarity">
    <text evidence="2 7">Belongs to the major facilitator superfamily. Sugar transporter (TC 2.A.1.1) family.</text>
</comment>
<dbReference type="PANTHER" id="PTHR48022">
    <property type="entry name" value="PLASTIDIC GLUCOSE TRANSPORTER 4"/>
    <property type="match status" value="1"/>
</dbReference>
<feature type="transmembrane region" description="Helical" evidence="9">
    <location>
        <begin position="331"/>
        <end position="355"/>
    </location>
</feature>
<evidence type="ECO:0000256" key="2">
    <source>
        <dbReference type="ARBA" id="ARBA00010992"/>
    </source>
</evidence>
<dbReference type="PRINTS" id="PR00171">
    <property type="entry name" value="SUGRTRNSPORT"/>
</dbReference>
<dbReference type="SUPFAM" id="SSF103473">
    <property type="entry name" value="MFS general substrate transporter"/>
    <property type="match status" value="1"/>
</dbReference>
<proteinExistence type="inferred from homology"/>
<accession>A0AA39CJL0</accession>
<evidence type="ECO:0000313" key="12">
    <source>
        <dbReference type="Proteomes" id="UP001172673"/>
    </source>
</evidence>
<dbReference type="Gene3D" id="1.20.1250.20">
    <property type="entry name" value="MFS general substrate transporter like domains"/>
    <property type="match status" value="1"/>
</dbReference>
<protein>
    <recommendedName>
        <fullName evidence="10">Major facilitator superfamily (MFS) profile domain-containing protein</fullName>
    </recommendedName>
</protein>
<dbReference type="InterPro" id="IPR020846">
    <property type="entry name" value="MFS_dom"/>
</dbReference>
<name>A0AA39CJL0_9EURO</name>
<comment type="subcellular location">
    <subcellularLocation>
        <location evidence="1">Membrane</location>
        <topology evidence="1">Multi-pass membrane protein</topology>
    </subcellularLocation>
</comment>
<dbReference type="PROSITE" id="PS00216">
    <property type="entry name" value="SUGAR_TRANSPORT_1"/>
    <property type="match status" value="1"/>
</dbReference>
<dbReference type="InterPro" id="IPR005829">
    <property type="entry name" value="Sugar_transporter_CS"/>
</dbReference>
<evidence type="ECO:0000256" key="7">
    <source>
        <dbReference type="RuleBase" id="RU003346"/>
    </source>
</evidence>
<dbReference type="InterPro" id="IPR003663">
    <property type="entry name" value="Sugar/inositol_transpt"/>
</dbReference>
<gene>
    <name evidence="11" type="ORF">H2200_005429</name>
</gene>
<dbReference type="InterPro" id="IPR050360">
    <property type="entry name" value="MFS_Sugar_Transporters"/>
</dbReference>
<dbReference type="PANTHER" id="PTHR48022:SF11">
    <property type="entry name" value="MONOSACCHARIDE TRANSPORTER (HXT8), PUTATIVE (AFU_ORTHOLOGUE AFUA_2G08120)-RELATED"/>
    <property type="match status" value="1"/>
</dbReference>
<evidence type="ECO:0000259" key="10">
    <source>
        <dbReference type="PROSITE" id="PS50850"/>
    </source>
</evidence>
<organism evidence="11 12">
    <name type="scientific">Cladophialophora chaetospira</name>
    <dbReference type="NCBI Taxonomy" id="386627"/>
    <lineage>
        <taxon>Eukaryota</taxon>
        <taxon>Fungi</taxon>
        <taxon>Dikarya</taxon>
        <taxon>Ascomycota</taxon>
        <taxon>Pezizomycotina</taxon>
        <taxon>Eurotiomycetes</taxon>
        <taxon>Chaetothyriomycetidae</taxon>
        <taxon>Chaetothyriales</taxon>
        <taxon>Herpotrichiellaceae</taxon>
        <taxon>Cladophialophora</taxon>
    </lineage>
</organism>
<evidence type="ECO:0000256" key="8">
    <source>
        <dbReference type="SAM" id="MobiDB-lite"/>
    </source>
</evidence>
<keyword evidence="12" id="KW-1185">Reference proteome</keyword>
<evidence type="ECO:0000256" key="6">
    <source>
        <dbReference type="ARBA" id="ARBA00023136"/>
    </source>
</evidence>
<evidence type="ECO:0000256" key="3">
    <source>
        <dbReference type="ARBA" id="ARBA00022448"/>
    </source>
</evidence>
<evidence type="ECO:0000256" key="9">
    <source>
        <dbReference type="SAM" id="Phobius"/>
    </source>
</evidence>
<reference evidence="11" key="1">
    <citation type="submission" date="2022-10" db="EMBL/GenBank/DDBJ databases">
        <title>Culturing micro-colonial fungi from biological soil crusts in the Mojave desert and describing Neophaeococcomyces mojavensis, and introducing the new genera and species Taxawa tesnikishii.</title>
        <authorList>
            <person name="Kurbessoian T."/>
            <person name="Stajich J.E."/>
        </authorList>
    </citation>
    <scope>NUCLEOTIDE SEQUENCE</scope>
    <source>
        <strain evidence="11">TK_41</strain>
    </source>
</reference>
<feature type="transmembrane region" description="Helical" evidence="9">
    <location>
        <begin position="173"/>
        <end position="192"/>
    </location>
</feature>